<evidence type="ECO:0000313" key="2">
    <source>
        <dbReference type="Proteomes" id="UP000830395"/>
    </source>
</evidence>
<accession>A0ACC5YHT5</accession>
<gene>
    <name evidence="1" type="ORF">PDJAM_G00244500</name>
</gene>
<name>A0ACC5YHT5_9TELE</name>
<evidence type="ECO:0000313" key="1">
    <source>
        <dbReference type="EMBL" id="MCJ8735229.1"/>
    </source>
</evidence>
<proteinExistence type="predicted"/>
<keyword evidence="2" id="KW-1185">Reference proteome</keyword>
<sequence length="667" mass="76860">MSHRQSQTSAGDQSPLLLDSMLSSQLHLDCQADCSSSSRDLTVPGQPSRTPVILSTESEAARKLGTQQLIPKNLAVTSRPKNRHHTTVVTLPVAREAQKNIQRLSHDPDLSWEDYDSDDGGLRRNRRNKSYRTAVTSLDADLTWKQDLLQPVTEEKEKTPSPKPVPNPGRKRTLGRKRNQKHGGSFKDDPQLYQEIKERGLQSNSLGPDDDDFSQMPEEDQGIVVKNYKAAYMTWSQLPQVKEMGILESISPEERKRQEAFFEIMTSEYSYLHSLGILVHHFKNSEALRKTMTATEHHHLFSNISTVHDISKRFFEDLERRHQIHPVIKDISDIVQDHATNYFEPYIVYCSNETFQQRTLQKLLTSNIAFKEVLKKIESSPECGALPMISFLILPMQRVTRLPLLMDTICQKTTKQTTEYYAARWALKAISKLVKSCNDGARRMERTEQMYTIQKQMDFGKIKPFPLISSSRWLLKRGELALCTEELGILRKAFSHKSYYLFLFNDVLIVTKKKSEESYVVFDYATLENVEVEEEQADKLYLRLEMKTNSEGRCDQMALVAESKLDRARWVTALCWSKQGESSPNKNELPQYEATKAYMPKEPDELSLQQAEVVIVLQDVDGWYYGERMRDGERGWFPASCATQITNRTAIENNIQRMQRLRKETNV</sequence>
<comment type="caution">
    <text evidence="1">The sequence shown here is derived from an EMBL/GenBank/DDBJ whole genome shotgun (WGS) entry which is preliminary data.</text>
</comment>
<dbReference type="EMBL" id="CM040982">
    <property type="protein sequence ID" value="MCJ8735229.1"/>
    <property type="molecule type" value="Genomic_DNA"/>
</dbReference>
<dbReference type="Proteomes" id="UP000830395">
    <property type="component" value="Chromosome 8"/>
</dbReference>
<organism evidence="1 2">
    <name type="scientific">Pangasius djambal</name>
    <dbReference type="NCBI Taxonomy" id="1691987"/>
    <lineage>
        <taxon>Eukaryota</taxon>
        <taxon>Metazoa</taxon>
        <taxon>Chordata</taxon>
        <taxon>Craniata</taxon>
        <taxon>Vertebrata</taxon>
        <taxon>Euteleostomi</taxon>
        <taxon>Actinopterygii</taxon>
        <taxon>Neopterygii</taxon>
        <taxon>Teleostei</taxon>
        <taxon>Ostariophysi</taxon>
        <taxon>Siluriformes</taxon>
        <taxon>Pangasiidae</taxon>
        <taxon>Pangasius</taxon>
    </lineage>
</organism>
<protein>
    <submittedName>
        <fullName evidence="1">Uncharacterized protein</fullName>
    </submittedName>
</protein>
<reference evidence="1" key="1">
    <citation type="submission" date="2020-02" db="EMBL/GenBank/DDBJ databases">
        <title>Genome sequencing of the panga catfish, Pangasius djambal.</title>
        <authorList>
            <person name="Wen M."/>
            <person name="Zahm M."/>
            <person name="Roques C."/>
            <person name="Cabau C."/>
            <person name="Klopp C."/>
            <person name="Donnadieu C."/>
            <person name="Jouanno E."/>
            <person name="Avarre J.-C."/>
            <person name="Campet M."/>
            <person name="Ha T."/>
            <person name="Dugue R."/>
            <person name="Lampietro C."/>
            <person name="Louis A."/>
            <person name="Herpin A."/>
            <person name="Echchiki A."/>
            <person name="Berthelot C."/>
            <person name="Parey E."/>
            <person name="Roest-Crollius H."/>
            <person name="Braasch I."/>
            <person name="Postlethwait J.H."/>
            <person name="Bobe J."/>
            <person name="Montfort J."/>
            <person name="Bouchez O."/>
            <person name="Begum T."/>
            <person name="Schartl M."/>
            <person name="Gustiano R."/>
            <person name="Guiguen Y."/>
        </authorList>
    </citation>
    <scope>NUCLEOTIDE SEQUENCE</scope>
    <source>
        <strain evidence="1">Pdj_M5554</strain>
    </source>
</reference>